<feature type="domain" description="Tail specific protease" evidence="2">
    <location>
        <begin position="266"/>
        <end position="323"/>
    </location>
</feature>
<dbReference type="PROSITE" id="PS51257">
    <property type="entry name" value="PROKAR_LIPOPROTEIN"/>
    <property type="match status" value="1"/>
</dbReference>
<gene>
    <name evidence="3" type="ORF">L3081_05755</name>
</gene>
<dbReference type="PANTHER" id="PTHR32060">
    <property type="entry name" value="TAIL-SPECIFIC PROTEASE"/>
    <property type="match status" value="1"/>
</dbReference>
<feature type="signal peptide" evidence="1">
    <location>
        <begin position="1"/>
        <end position="24"/>
    </location>
</feature>
<dbReference type="EMBL" id="JAKKSL010000001">
    <property type="protein sequence ID" value="MCI2282991.1"/>
    <property type="molecule type" value="Genomic_DNA"/>
</dbReference>
<feature type="chain" id="PRO_5045758932" evidence="1">
    <location>
        <begin position="25"/>
        <end position="354"/>
    </location>
</feature>
<sequence>MRINNTTKFPRLLPLLLPFTLLSACGGSKIDTSSNFTYPTDSSAPTWKQDSFESSNKFVAQCENPRVGKSPITGIAYPDEDGSELIEKHWQRAFTHETYLWYKEVIDKDPKNYSLSDYFDQLKTTAVTDSGKSKDQFHWLQPTSEVEELTQLGVSYGYGILFDKQQSTVPRQWIVQNITPNTQASASPISRGSSLVEIDGIDFVNSNNQNDINTINNAIFSDVEGETHTFKFIDNEDNTYEVELQTAAITGVPLQITKTIETPEGKTGYLLLNSFYNSVVEKDLFESFNTFSEQNINELVVDLRYNGGGYLALSSQLAYMVVVVMRQTARYTKQQYITIKQLMNPCHFMMKRSI</sequence>
<dbReference type="InterPro" id="IPR029045">
    <property type="entry name" value="ClpP/crotonase-like_dom_sf"/>
</dbReference>
<dbReference type="InterPro" id="IPR005151">
    <property type="entry name" value="Tail-specific_protease"/>
</dbReference>
<organism evidence="3 4">
    <name type="scientific">Colwellia maritima</name>
    <dbReference type="NCBI Taxonomy" id="2912588"/>
    <lineage>
        <taxon>Bacteria</taxon>
        <taxon>Pseudomonadati</taxon>
        <taxon>Pseudomonadota</taxon>
        <taxon>Gammaproteobacteria</taxon>
        <taxon>Alteromonadales</taxon>
        <taxon>Colwelliaceae</taxon>
        <taxon>Colwellia</taxon>
    </lineage>
</organism>
<protein>
    <submittedName>
        <fullName evidence="3">S41 family peptidase</fullName>
    </submittedName>
</protein>
<keyword evidence="4" id="KW-1185">Reference proteome</keyword>
<evidence type="ECO:0000256" key="1">
    <source>
        <dbReference type="SAM" id="SignalP"/>
    </source>
</evidence>
<dbReference type="RefSeq" id="WP_242284120.1">
    <property type="nucleotide sequence ID" value="NZ_JAKKSL010000001.1"/>
</dbReference>
<dbReference type="Gene3D" id="3.90.226.10">
    <property type="entry name" value="2-enoyl-CoA Hydratase, Chain A, domain 1"/>
    <property type="match status" value="1"/>
</dbReference>
<dbReference type="PANTHER" id="PTHR32060:SF30">
    <property type="entry name" value="CARBOXY-TERMINAL PROCESSING PROTEASE CTPA"/>
    <property type="match status" value="1"/>
</dbReference>
<evidence type="ECO:0000313" key="4">
    <source>
        <dbReference type="Proteomes" id="UP001139646"/>
    </source>
</evidence>
<dbReference type="Proteomes" id="UP001139646">
    <property type="component" value="Unassembled WGS sequence"/>
</dbReference>
<dbReference type="Gene3D" id="3.30.750.170">
    <property type="match status" value="1"/>
</dbReference>
<dbReference type="SUPFAM" id="SSF52096">
    <property type="entry name" value="ClpP/crotonase"/>
    <property type="match status" value="1"/>
</dbReference>
<dbReference type="Gene3D" id="2.30.42.10">
    <property type="match status" value="1"/>
</dbReference>
<proteinExistence type="predicted"/>
<keyword evidence="1" id="KW-0732">Signal</keyword>
<accession>A0ABS9WYI4</accession>
<dbReference type="InterPro" id="IPR036034">
    <property type="entry name" value="PDZ_sf"/>
</dbReference>
<comment type="caution">
    <text evidence="3">The sequence shown here is derived from an EMBL/GenBank/DDBJ whole genome shotgun (WGS) entry which is preliminary data.</text>
</comment>
<evidence type="ECO:0000313" key="3">
    <source>
        <dbReference type="EMBL" id="MCI2282991.1"/>
    </source>
</evidence>
<evidence type="ECO:0000259" key="2">
    <source>
        <dbReference type="Pfam" id="PF03572"/>
    </source>
</evidence>
<dbReference type="Pfam" id="PF03572">
    <property type="entry name" value="Peptidase_S41"/>
    <property type="match status" value="1"/>
</dbReference>
<reference evidence="3" key="1">
    <citation type="submission" date="2022-01" db="EMBL/GenBank/DDBJ databases">
        <title>Colwellia maritima, isolated from seawater.</title>
        <authorList>
            <person name="Kristyanto S."/>
            <person name="Jung J."/>
            <person name="Jeon C.O."/>
        </authorList>
    </citation>
    <scope>NUCLEOTIDE SEQUENCE</scope>
    <source>
        <strain evidence="3">MSW7</strain>
    </source>
</reference>
<name>A0ABS9WYI4_9GAMM</name>